<proteinExistence type="predicted"/>
<dbReference type="GO" id="GO:0005737">
    <property type="term" value="C:cytoplasm"/>
    <property type="evidence" value="ECO:0007669"/>
    <property type="project" value="TreeGrafter"/>
</dbReference>
<evidence type="ECO:0000256" key="1">
    <source>
        <dbReference type="ARBA" id="ARBA00022741"/>
    </source>
</evidence>
<keyword evidence="4" id="KW-0238">DNA-binding</keyword>
<name>A0A1W2C328_9FIRM</name>
<dbReference type="InterPro" id="IPR011990">
    <property type="entry name" value="TPR-like_helical_dom_sf"/>
</dbReference>
<organism evidence="4 5">
    <name type="scientific">Sporomusa malonica</name>
    <dbReference type="NCBI Taxonomy" id="112901"/>
    <lineage>
        <taxon>Bacteria</taxon>
        <taxon>Bacillati</taxon>
        <taxon>Bacillota</taxon>
        <taxon>Negativicutes</taxon>
        <taxon>Selenomonadales</taxon>
        <taxon>Sporomusaceae</taxon>
        <taxon>Sporomusa</taxon>
    </lineage>
</organism>
<dbReference type="InterPro" id="IPR005158">
    <property type="entry name" value="BTAD"/>
</dbReference>
<evidence type="ECO:0000259" key="3">
    <source>
        <dbReference type="SMART" id="SM01043"/>
    </source>
</evidence>
<dbReference type="InterPro" id="IPR019734">
    <property type="entry name" value="TPR_rpt"/>
</dbReference>
<dbReference type="Pfam" id="PF13191">
    <property type="entry name" value="AAA_16"/>
    <property type="match status" value="1"/>
</dbReference>
<dbReference type="SUPFAM" id="SSF52540">
    <property type="entry name" value="P-loop containing nucleoside triphosphate hydrolases"/>
    <property type="match status" value="1"/>
</dbReference>
<dbReference type="InterPro" id="IPR036388">
    <property type="entry name" value="WH-like_DNA-bd_sf"/>
</dbReference>
<keyword evidence="1" id="KW-0547">Nucleotide-binding</keyword>
<dbReference type="InterPro" id="IPR027417">
    <property type="entry name" value="P-loop_NTPase"/>
</dbReference>
<evidence type="ECO:0000313" key="5">
    <source>
        <dbReference type="Proteomes" id="UP000192738"/>
    </source>
</evidence>
<keyword evidence="2" id="KW-0067">ATP-binding</keyword>
<dbReference type="EMBL" id="FWXI01000009">
    <property type="protein sequence ID" value="SMC79589.1"/>
    <property type="molecule type" value="Genomic_DNA"/>
</dbReference>
<evidence type="ECO:0000256" key="2">
    <source>
        <dbReference type="ARBA" id="ARBA00022840"/>
    </source>
</evidence>
<dbReference type="SMART" id="SM01043">
    <property type="entry name" value="BTAD"/>
    <property type="match status" value="1"/>
</dbReference>
<dbReference type="STRING" id="112901.SAMN04488500_109102"/>
<feature type="domain" description="Bacterial transcriptional activator" evidence="3">
    <location>
        <begin position="98"/>
        <end position="231"/>
    </location>
</feature>
<accession>A0A1W2C328</accession>
<reference evidence="4 5" key="1">
    <citation type="submission" date="2017-04" db="EMBL/GenBank/DDBJ databases">
        <authorList>
            <person name="Afonso C.L."/>
            <person name="Miller P.J."/>
            <person name="Scott M.A."/>
            <person name="Spackman E."/>
            <person name="Goraichik I."/>
            <person name="Dimitrov K.M."/>
            <person name="Suarez D.L."/>
            <person name="Swayne D.E."/>
        </authorList>
    </citation>
    <scope>NUCLEOTIDE SEQUENCE [LARGE SCALE GENOMIC DNA]</scope>
    <source>
        <strain evidence="4 5">DSM 5090</strain>
    </source>
</reference>
<dbReference type="PANTHER" id="PTHR16305">
    <property type="entry name" value="TESTICULAR SOLUBLE ADENYLYL CYCLASE"/>
    <property type="match status" value="1"/>
</dbReference>
<dbReference type="InterPro" id="IPR041664">
    <property type="entry name" value="AAA_16"/>
</dbReference>
<dbReference type="PANTHER" id="PTHR16305:SF28">
    <property type="entry name" value="GUANYLATE CYCLASE DOMAIN-CONTAINING PROTEIN"/>
    <property type="match status" value="1"/>
</dbReference>
<protein>
    <submittedName>
        <fullName evidence="4">DNA-binding transcriptional activator of the SARP family</fullName>
    </submittedName>
</protein>
<sequence>MNELAAVLLGSPEIYWNGKRLFFPFAKMEALLYYLLVKKNSSREELAALLWQDMEEKAAKQNLRNTLYLLKKLTTEDLVLTPSRTNILLNTGAVSITTDIQEFYAVSPEESLVLYRGEFLAGFTCKDAEDFEAWVSRQRESCKEDMIARLTKVIVSQLNNKDYSATERYLKQLIVLDEYNESAYRTLMKVYERAGVFNKSIELYDSLKRKLSSELGISPQDKTKEAYERVRSKILNHLAEPAEQTAESFFGREREFQWLKSIVADFCAGCSQSVLTILSGEQGVGKTAIVQRLQENIAADSITVLRTQCYQAEQDYPYKAWNNIFCQAMDLLTQQGVVLPAVWYQVISYVFPAVLSNNAIACQSQTPNGYNIHSGMIEEVMCSILGKIAAHRKVLLIVDDVQWLDTQGLSVLRQLLRAPKQQILCITTCRSEYQEQVELFIRDFSRNGLVEHLIIENFSLEEVARFSEQMLPADKITASLQQKLYEYTDGNALFLVESFKLIKMGQNVNRLSPRLRSVLHEQVNALSDNARKVLDVISAFFNNVGYNELLAVCGMNEFEIVEAIEELQHKRLIQEIDGASPGLRGPVYKYNHIRIRSYVYAELSSSRKRMIHKRAGSYLEDLMNKDSCGRDLCSEILYHYSQIDEKIKVLEYTIKIAERYCCPQYELFPEFSETYSGNGFIFENKLQIMGYLDKIQVLLAALGEGQVSQESLSRFRAAYLEMLGRFHIWRGDHLSGLKAIHQMLRLSSKKGFTDYLIKGYQQVVYCAIQIRNPKLIELFANKLLQTAKDANLEEKRAATQRFLGISYALRQDKGLAEQCYRQSISHYKRLGERRGEFNLHIAASYNYIGDLRRMEAELAEALYYYEQAIRVAGRSNISAGVAIFLINAGHTAYDLGEYGKAFAYLEDALTLEEQFGEYQGFWCLRSFCTLHTLLALLAVRDNCLHKGRSYLEKADGFLQRYHDNYQAGLTARAKLEIGIRMQQDTRVKAVFADYLPFPIEEYYRQGKTTFNKIGNKFEQIMLDKVYAEVK</sequence>
<dbReference type="AlphaFoldDB" id="A0A1W2C328"/>
<dbReference type="SMART" id="SM00028">
    <property type="entry name" value="TPR"/>
    <property type="match status" value="3"/>
</dbReference>
<keyword evidence="5" id="KW-1185">Reference proteome</keyword>
<dbReference type="SUPFAM" id="SSF48452">
    <property type="entry name" value="TPR-like"/>
    <property type="match status" value="2"/>
</dbReference>
<dbReference type="Pfam" id="PF03704">
    <property type="entry name" value="BTAD"/>
    <property type="match status" value="1"/>
</dbReference>
<dbReference type="Gene3D" id="1.10.10.10">
    <property type="entry name" value="Winged helix-like DNA-binding domain superfamily/Winged helix DNA-binding domain"/>
    <property type="match status" value="1"/>
</dbReference>
<dbReference type="GO" id="GO:0004016">
    <property type="term" value="F:adenylate cyclase activity"/>
    <property type="evidence" value="ECO:0007669"/>
    <property type="project" value="TreeGrafter"/>
</dbReference>
<dbReference type="Gene3D" id="1.25.40.10">
    <property type="entry name" value="Tetratricopeptide repeat domain"/>
    <property type="match status" value="2"/>
</dbReference>
<evidence type="ECO:0000313" key="4">
    <source>
        <dbReference type="EMBL" id="SMC79589.1"/>
    </source>
</evidence>
<dbReference type="GO" id="GO:0003677">
    <property type="term" value="F:DNA binding"/>
    <property type="evidence" value="ECO:0007669"/>
    <property type="project" value="UniProtKB-KW"/>
</dbReference>
<dbReference type="GO" id="GO:0005524">
    <property type="term" value="F:ATP binding"/>
    <property type="evidence" value="ECO:0007669"/>
    <property type="project" value="UniProtKB-KW"/>
</dbReference>
<gene>
    <name evidence="4" type="ORF">SAMN04488500_109102</name>
</gene>
<dbReference type="Gene3D" id="3.40.50.300">
    <property type="entry name" value="P-loop containing nucleotide triphosphate hydrolases"/>
    <property type="match status" value="1"/>
</dbReference>
<dbReference type="RefSeq" id="WP_176215496.1">
    <property type="nucleotide sequence ID" value="NZ_CP155572.1"/>
</dbReference>
<dbReference type="Proteomes" id="UP000192738">
    <property type="component" value="Unassembled WGS sequence"/>
</dbReference>